<accession>A0A291LDB2</accession>
<evidence type="ECO:0000313" key="1">
    <source>
        <dbReference type="EMBL" id="ATI17310.1"/>
    </source>
</evidence>
<name>A0A291LDB2_9CAUD</name>
<reference evidence="1 2" key="1">
    <citation type="submission" date="2017-07" db="EMBL/GenBank/DDBJ databases">
        <title>In vitro design and evaluation of phage cocktails against multidrug-resistant Aeromonas salmonicida.</title>
        <authorList>
            <person name="Chen L."/>
            <person name="Yuan S."/>
            <person name="Ma Y."/>
        </authorList>
    </citation>
    <scope>NUCLEOTIDE SEQUENCE [LARGE SCALE GENOMIC DNA]</scope>
</reference>
<sequence>MINAEFKKAVAEFFNTHIEDQKLTFGSFDAKVLWCGKQINDKTPVGRAAIMFAMSKVKV</sequence>
<evidence type="ECO:0000313" key="2">
    <source>
        <dbReference type="Proteomes" id="UP000230211"/>
    </source>
</evidence>
<organism evidence="1 2">
    <name type="scientific">Aeromonas phage AS-szw</name>
    <dbReference type="NCBI Taxonomy" id="2026114"/>
    <lineage>
        <taxon>Viruses</taxon>
        <taxon>Duplodnaviria</taxon>
        <taxon>Heunggongvirae</taxon>
        <taxon>Uroviricota</taxon>
        <taxon>Caudoviricetes</taxon>
        <taxon>Pantevenvirales</taxon>
        <taxon>Straboviridae</taxon>
        <taxon>Emmerichvirinae</taxon>
        <taxon>Ceceduovirus</taxon>
        <taxon>Ceceduovirus aszj</taxon>
    </lineage>
</organism>
<proteinExistence type="predicted"/>
<dbReference type="Proteomes" id="UP000230211">
    <property type="component" value="Segment"/>
</dbReference>
<protein>
    <submittedName>
        <fullName evidence="1">Uncharacterized protein</fullName>
    </submittedName>
</protein>
<dbReference type="EMBL" id="MF498773">
    <property type="protein sequence ID" value="ATI17310.1"/>
    <property type="molecule type" value="Genomic_DNA"/>
</dbReference>